<dbReference type="Pfam" id="PF07859">
    <property type="entry name" value="Abhydrolase_3"/>
    <property type="match status" value="1"/>
</dbReference>
<dbReference type="GO" id="GO:0016787">
    <property type="term" value="F:hydrolase activity"/>
    <property type="evidence" value="ECO:0007669"/>
    <property type="project" value="UniProtKB-KW"/>
</dbReference>
<dbReference type="RefSeq" id="WP_264790910.1">
    <property type="nucleotide sequence ID" value="NZ_AP026867.1"/>
</dbReference>
<evidence type="ECO:0000313" key="3">
    <source>
        <dbReference type="EMBL" id="BDS09527.1"/>
    </source>
</evidence>
<dbReference type="SUPFAM" id="SSF53474">
    <property type="entry name" value="alpha/beta-Hydrolases"/>
    <property type="match status" value="1"/>
</dbReference>
<dbReference type="PANTHER" id="PTHR48081:SF8">
    <property type="entry name" value="ALPHA_BETA HYDROLASE FOLD-3 DOMAIN-CONTAINING PROTEIN-RELATED"/>
    <property type="match status" value="1"/>
</dbReference>
<keyword evidence="1 3" id="KW-0378">Hydrolase</keyword>
<evidence type="ECO:0000256" key="1">
    <source>
        <dbReference type="ARBA" id="ARBA00022801"/>
    </source>
</evidence>
<evidence type="ECO:0000259" key="2">
    <source>
        <dbReference type="Pfam" id="PF07859"/>
    </source>
</evidence>
<dbReference type="KEGG" id="aup:AsAng_0002280"/>
<dbReference type="AlphaFoldDB" id="A0A915YAE7"/>
<evidence type="ECO:0000313" key="4">
    <source>
        <dbReference type="Proteomes" id="UP001060919"/>
    </source>
</evidence>
<proteinExistence type="predicted"/>
<feature type="domain" description="Alpha/beta hydrolase fold-3" evidence="2">
    <location>
        <begin position="75"/>
        <end position="274"/>
    </location>
</feature>
<dbReference type="InterPro" id="IPR050300">
    <property type="entry name" value="GDXG_lipolytic_enzyme"/>
</dbReference>
<dbReference type="InterPro" id="IPR013094">
    <property type="entry name" value="AB_hydrolase_3"/>
</dbReference>
<dbReference type="InterPro" id="IPR029058">
    <property type="entry name" value="AB_hydrolase_fold"/>
</dbReference>
<dbReference type="Gene3D" id="3.40.50.1820">
    <property type="entry name" value="alpha/beta hydrolase"/>
    <property type="match status" value="1"/>
</dbReference>
<reference evidence="3" key="1">
    <citation type="submission" date="2022-09" db="EMBL/GenBank/DDBJ databases">
        <title>Aureispira anguillicida sp. nov., isolated from Leptocephalus of Japanese eel Anguilla japonica.</title>
        <authorList>
            <person name="Yuasa K."/>
            <person name="Mekata T."/>
            <person name="Ikunari K."/>
        </authorList>
    </citation>
    <scope>NUCLEOTIDE SEQUENCE</scope>
    <source>
        <strain evidence="3">EL160426</strain>
    </source>
</reference>
<keyword evidence="4" id="KW-1185">Reference proteome</keyword>
<dbReference type="EMBL" id="AP026867">
    <property type="protein sequence ID" value="BDS09527.1"/>
    <property type="molecule type" value="Genomic_DNA"/>
</dbReference>
<name>A0A915YAE7_9BACT</name>
<gene>
    <name evidence="3" type="ORF">AsAng_0002280</name>
</gene>
<organism evidence="3 4">
    <name type="scientific">Aureispira anguillae</name>
    <dbReference type="NCBI Taxonomy" id="2864201"/>
    <lineage>
        <taxon>Bacteria</taxon>
        <taxon>Pseudomonadati</taxon>
        <taxon>Bacteroidota</taxon>
        <taxon>Saprospiria</taxon>
        <taxon>Saprospirales</taxon>
        <taxon>Saprospiraceae</taxon>
        <taxon>Aureispira</taxon>
    </lineage>
</organism>
<sequence length="299" mass="32801">MPSLSARLVFLVLKIKGVKKIFSQNPIPYKKLRKDDIKIPSKRILSGNSSKQFKVLDTTITLIKPKNIKKTDFLILYCPGGAFVSGPNLLSWEGISKLVKQTKITAWMLDYPKAPEATIRQTTKNIQAVYTEALKTYAAANIILMGDSAGGNLVLTLTQYLIQNALPLPNRLIAISPVLDSSLSNAAIDAIDPLDPMLSKQGVLSAKQMSRGDLAAKDPLISPLYGSFKGFPPVHLFMGEKDILFPDQQLGCEKMSNEGVDLEVVVGVGMPHIWPFLPVMKEAKIALNQIAKIITIHTH</sequence>
<dbReference type="Proteomes" id="UP001060919">
    <property type="component" value="Chromosome"/>
</dbReference>
<protein>
    <submittedName>
        <fullName evidence="3">Alpha/beta hydrolase</fullName>
    </submittedName>
</protein>
<accession>A0A915YAE7</accession>
<dbReference type="PANTHER" id="PTHR48081">
    <property type="entry name" value="AB HYDROLASE SUPERFAMILY PROTEIN C4A8.06C"/>
    <property type="match status" value="1"/>
</dbReference>